<feature type="transmembrane region" description="Helical" evidence="1">
    <location>
        <begin position="58"/>
        <end position="76"/>
    </location>
</feature>
<dbReference type="AlphaFoldDB" id="A0A9X2VKK0"/>
<dbReference type="PROSITE" id="PS51257">
    <property type="entry name" value="PROKAR_LIPOPROTEIN"/>
    <property type="match status" value="1"/>
</dbReference>
<proteinExistence type="predicted"/>
<keyword evidence="3" id="KW-1185">Reference proteome</keyword>
<dbReference type="Proteomes" id="UP001141259">
    <property type="component" value="Unassembled WGS sequence"/>
</dbReference>
<protein>
    <submittedName>
        <fullName evidence="2">Uncharacterized protein</fullName>
    </submittedName>
</protein>
<sequence>MVSRTSTETTVGQVVVGSLMLGCAAAGPFPSPVPLLFVIAAVGTANAAFDLMRTFGSALLGGVAASSIGLAAVPFATCSNERFTEVFSCTGDAPTWHMTGAVLVAGLSGASLVLARIAGSASTERRLARIQQDLDALRGRR</sequence>
<gene>
    <name evidence="2" type="ORF">NZH93_15310</name>
</gene>
<accession>A0A9X2VKK0</accession>
<comment type="caution">
    <text evidence="2">The sequence shown here is derived from an EMBL/GenBank/DDBJ whole genome shotgun (WGS) entry which is preliminary data.</text>
</comment>
<keyword evidence="1" id="KW-1133">Transmembrane helix</keyword>
<keyword evidence="1" id="KW-0472">Membrane</keyword>
<evidence type="ECO:0000313" key="3">
    <source>
        <dbReference type="Proteomes" id="UP001141259"/>
    </source>
</evidence>
<reference evidence="2" key="1">
    <citation type="submission" date="2022-08" db="EMBL/GenBank/DDBJ databases">
        <authorList>
            <person name="Tistechok S."/>
            <person name="Samborskyy M."/>
            <person name="Roman I."/>
        </authorList>
    </citation>
    <scope>NUCLEOTIDE SEQUENCE</scope>
    <source>
        <strain evidence="2">DSM 103496</strain>
    </source>
</reference>
<dbReference type="RefSeq" id="WP_259623728.1">
    <property type="nucleotide sequence ID" value="NZ_JANYMP010000006.1"/>
</dbReference>
<keyword evidence="1" id="KW-0812">Transmembrane</keyword>
<feature type="transmembrane region" description="Helical" evidence="1">
    <location>
        <begin position="96"/>
        <end position="119"/>
    </location>
</feature>
<organism evidence="2 3">
    <name type="scientific">Umezawaea endophytica</name>
    <dbReference type="NCBI Taxonomy" id="1654476"/>
    <lineage>
        <taxon>Bacteria</taxon>
        <taxon>Bacillati</taxon>
        <taxon>Actinomycetota</taxon>
        <taxon>Actinomycetes</taxon>
        <taxon>Pseudonocardiales</taxon>
        <taxon>Pseudonocardiaceae</taxon>
        <taxon>Umezawaea</taxon>
    </lineage>
</organism>
<name>A0A9X2VKK0_9PSEU</name>
<evidence type="ECO:0000313" key="2">
    <source>
        <dbReference type="EMBL" id="MCS7478226.1"/>
    </source>
</evidence>
<evidence type="ECO:0000256" key="1">
    <source>
        <dbReference type="SAM" id="Phobius"/>
    </source>
</evidence>
<dbReference type="EMBL" id="JANYMP010000006">
    <property type="protein sequence ID" value="MCS7478226.1"/>
    <property type="molecule type" value="Genomic_DNA"/>
</dbReference>